<dbReference type="RefSeq" id="WP_078921170.1">
    <property type="nucleotide sequence ID" value="NZ_FUYB01000002.1"/>
</dbReference>
<comment type="pathway">
    <text evidence="1 4">Cofactor biosynthesis; pyrroloquinoline quinone biosynthesis.</text>
</comment>
<dbReference type="NCBIfam" id="TIGR03859">
    <property type="entry name" value="PQQ_PqqD"/>
    <property type="match status" value="1"/>
</dbReference>
<dbReference type="Proteomes" id="UP000190460">
    <property type="component" value="Unassembled WGS sequence"/>
</dbReference>
<comment type="function">
    <text evidence="4">Functions as a PqqA binding protein and presents PqqA to PqqE, in the pyrroloquinoline quinone (PQQ) biosynthetic pathway.</text>
</comment>
<accession>A0A1T4VZI8</accession>
<dbReference type="Pfam" id="PF05402">
    <property type="entry name" value="PqqD"/>
    <property type="match status" value="1"/>
</dbReference>
<evidence type="ECO:0000256" key="4">
    <source>
        <dbReference type="HAMAP-Rule" id="MF_00655"/>
    </source>
</evidence>
<evidence type="ECO:0000256" key="3">
    <source>
        <dbReference type="ARBA" id="ARBA00022905"/>
    </source>
</evidence>
<dbReference type="GO" id="GO:0018189">
    <property type="term" value="P:pyrroloquinoline quinone biosynthetic process"/>
    <property type="evidence" value="ECO:0007669"/>
    <property type="project" value="UniProtKB-UniRule"/>
</dbReference>
<dbReference type="EMBL" id="FUYB01000002">
    <property type="protein sequence ID" value="SKA70235.1"/>
    <property type="molecule type" value="Genomic_DNA"/>
</dbReference>
<dbReference type="STRING" id="92487.SAMN02745130_00694"/>
<organism evidence="5 6">
    <name type="scientific">Thiothrix eikelboomii</name>
    <dbReference type="NCBI Taxonomy" id="92487"/>
    <lineage>
        <taxon>Bacteria</taxon>
        <taxon>Pseudomonadati</taxon>
        <taxon>Pseudomonadota</taxon>
        <taxon>Gammaproteobacteria</taxon>
        <taxon>Thiotrichales</taxon>
        <taxon>Thiotrichaceae</taxon>
        <taxon>Thiothrix</taxon>
    </lineage>
</organism>
<protein>
    <recommendedName>
        <fullName evidence="4">PqqA binding protein</fullName>
    </recommendedName>
    <alternativeName>
        <fullName evidence="4">Coenzyme PQQ synthesis protein D</fullName>
    </alternativeName>
    <alternativeName>
        <fullName evidence="4">Pyrroloquinoline quinone biosynthesis protein D</fullName>
    </alternativeName>
</protein>
<evidence type="ECO:0000313" key="5">
    <source>
        <dbReference type="EMBL" id="SKA70235.1"/>
    </source>
</evidence>
<dbReference type="OrthoDB" id="7356791at2"/>
<sequence length="91" mass="10313">MSELNLTSVPKLAAGYRFQWEEVQQTHVLLYPEGMVQLNDTAAAVLALCDGQRNVQTLIADLERDYEIEGLQEDVLQFLVQAQAEGWIRYG</sequence>
<dbReference type="InterPro" id="IPR008792">
    <property type="entry name" value="PQQD"/>
</dbReference>
<evidence type="ECO:0000256" key="2">
    <source>
        <dbReference type="ARBA" id="ARBA00011741"/>
    </source>
</evidence>
<dbReference type="UniPathway" id="UPA00539"/>
<dbReference type="AlphaFoldDB" id="A0A1T4VZI8"/>
<dbReference type="GO" id="GO:0048038">
    <property type="term" value="F:quinone binding"/>
    <property type="evidence" value="ECO:0007669"/>
    <property type="project" value="InterPro"/>
</dbReference>
<name>A0A1T4VZI8_9GAMM</name>
<comment type="subunit">
    <text evidence="2 4">Monomer. Interacts with PqqE.</text>
</comment>
<dbReference type="NCBIfam" id="NF002535">
    <property type="entry name" value="PRK02079.1"/>
    <property type="match status" value="1"/>
</dbReference>
<reference evidence="5 6" key="1">
    <citation type="submission" date="2017-02" db="EMBL/GenBank/DDBJ databases">
        <authorList>
            <person name="Peterson S.W."/>
        </authorList>
    </citation>
    <scope>NUCLEOTIDE SEQUENCE [LARGE SCALE GENOMIC DNA]</scope>
    <source>
        <strain evidence="5 6">ATCC 49788</strain>
    </source>
</reference>
<keyword evidence="6" id="KW-1185">Reference proteome</keyword>
<dbReference type="InterPro" id="IPR022479">
    <property type="entry name" value="PqqD_bac"/>
</dbReference>
<dbReference type="Gene3D" id="1.10.10.1150">
    <property type="entry name" value="Coenzyme PQQ synthesis protein D (PqqD)"/>
    <property type="match status" value="1"/>
</dbReference>
<proteinExistence type="inferred from homology"/>
<comment type="similarity">
    <text evidence="4">Belongs to the PqqD family.</text>
</comment>
<evidence type="ECO:0000313" key="6">
    <source>
        <dbReference type="Proteomes" id="UP000190460"/>
    </source>
</evidence>
<keyword evidence="3 4" id="KW-0884">PQQ biosynthesis</keyword>
<dbReference type="HAMAP" id="MF_00655">
    <property type="entry name" value="PQQ_syn_PqqD"/>
    <property type="match status" value="1"/>
</dbReference>
<evidence type="ECO:0000256" key="1">
    <source>
        <dbReference type="ARBA" id="ARBA00004886"/>
    </source>
</evidence>
<dbReference type="InterPro" id="IPR041881">
    <property type="entry name" value="PqqD_sf"/>
</dbReference>
<gene>
    <name evidence="4" type="primary">pqqD</name>
    <name evidence="5" type="ORF">SAMN02745130_00694</name>
</gene>